<proteinExistence type="predicted"/>
<gene>
    <name evidence="2" type="ORF">M569_08262</name>
</gene>
<organism evidence="2 3">
    <name type="scientific">Genlisea aurea</name>
    <dbReference type="NCBI Taxonomy" id="192259"/>
    <lineage>
        <taxon>Eukaryota</taxon>
        <taxon>Viridiplantae</taxon>
        <taxon>Streptophyta</taxon>
        <taxon>Embryophyta</taxon>
        <taxon>Tracheophyta</taxon>
        <taxon>Spermatophyta</taxon>
        <taxon>Magnoliopsida</taxon>
        <taxon>eudicotyledons</taxon>
        <taxon>Gunneridae</taxon>
        <taxon>Pentapetalae</taxon>
        <taxon>asterids</taxon>
        <taxon>lamiids</taxon>
        <taxon>Lamiales</taxon>
        <taxon>Lentibulariaceae</taxon>
        <taxon>Genlisea</taxon>
    </lineage>
</organism>
<dbReference type="OrthoDB" id="2018427at2759"/>
<dbReference type="PANTHER" id="PTHR34452:SF1">
    <property type="entry name" value="SPORULATION-SPECIFIC PROTEIN"/>
    <property type="match status" value="1"/>
</dbReference>
<sequence length="83" mass="9983">MSLRREEEAIFRSFRYINELIIQLLELKRKHAYLETELQDMHERYSRLSLQLAEIEGERQKLEMTLKTVRATKKIATLKQSST</sequence>
<comment type="caution">
    <text evidence="2">The sequence shown here is derived from an EMBL/GenBank/DDBJ whole genome shotgun (WGS) entry which is preliminary data.</text>
</comment>
<dbReference type="AlphaFoldDB" id="S8CIH0"/>
<dbReference type="PANTHER" id="PTHR34452">
    <property type="entry name" value="MYOSIN HEAVY CHAIN-RELATED PROTEIN"/>
    <property type="match status" value="1"/>
</dbReference>
<name>S8CIH0_9LAMI</name>
<keyword evidence="1" id="KW-0175">Coiled coil</keyword>
<keyword evidence="3" id="KW-1185">Reference proteome</keyword>
<evidence type="ECO:0000256" key="1">
    <source>
        <dbReference type="SAM" id="Coils"/>
    </source>
</evidence>
<evidence type="ECO:0000313" key="3">
    <source>
        <dbReference type="Proteomes" id="UP000015453"/>
    </source>
</evidence>
<protein>
    <submittedName>
        <fullName evidence="2">Uncharacterized protein</fullName>
    </submittedName>
</protein>
<feature type="coiled-coil region" evidence="1">
    <location>
        <begin position="17"/>
        <end position="72"/>
    </location>
</feature>
<reference evidence="2 3" key="1">
    <citation type="journal article" date="2013" name="BMC Genomics">
        <title>The miniature genome of a carnivorous plant Genlisea aurea contains a low number of genes and short non-coding sequences.</title>
        <authorList>
            <person name="Leushkin E.V."/>
            <person name="Sutormin R.A."/>
            <person name="Nabieva E.R."/>
            <person name="Penin A.A."/>
            <person name="Kondrashov A.S."/>
            <person name="Logacheva M.D."/>
        </authorList>
    </citation>
    <scope>NUCLEOTIDE SEQUENCE [LARGE SCALE GENOMIC DNA]</scope>
</reference>
<dbReference type="EMBL" id="AUSU01003641">
    <property type="protein sequence ID" value="EPS66520.1"/>
    <property type="molecule type" value="Genomic_DNA"/>
</dbReference>
<dbReference type="Proteomes" id="UP000015453">
    <property type="component" value="Unassembled WGS sequence"/>
</dbReference>
<accession>S8CIH0</accession>
<evidence type="ECO:0000313" key="2">
    <source>
        <dbReference type="EMBL" id="EPS66520.1"/>
    </source>
</evidence>